<dbReference type="STRING" id="314265.R2601_14315"/>
<dbReference type="EMBL" id="AATQ01000002">
    <property type="protein sequence ID" value="EAU48147.1"/>
    <property type="molecule type" value="Genomic_DNA"/>
</dbReference>
<name>Q0FVH9_SALBH</name>
<protein>
    <submittedName>
        <fullName evidence="1">Uncharacterized protein</fullName>
    </submittedName>
</protein>
<evidence type="ECO:0000313" key="1">
    <source>
        <dbReference type="EMBL" id="EAU48147.1"/>
    </source>
</evidence>
<dbReference type="HOGENOM" id="CLU_3412756_0_0_5"/>
<dbReference type="AlphaFoldDB" id="Q0FVH9"/>
<dbReference type="Proteomes" id="UP000006230">
    <property type="component" value="Unassembled WGS sequence"/>
</dbReference>
<comment type="caution">
    <text evidence="1">The sequence shown here is derived from an EMBL/GenBank/DDBJ whole genome shotgun (WGS) entry which is preliminary data.</text>
</comment>
<evidence type="ECO:0000313" key="2">
    <source>
        <dbReference type="Proteomes" id="UP000006230"/>
    </source>
</evidence>
<proteinExistence type="predicted"/>
<keyword evidence="2" id="KW-1185">Reference proteome</keyword>
<organism evidence="1 2">
    <name type="scientific">Salipiger bermudensis (strain DSM 26914 / JCM 13377 / KCTC 12554 / HTCC2601)</name>
    <name type="common">Pelagibaca bermudensis</name>
    <dbReference type="NCBI Taxonomy" id="314265"/>
    <lineage>
        <taxon>Bacteria</taxon>
        <taxon>Pseudomonadati</taxon>
        <taxon>Pseudomonadota</taxon>
        <taxon>Alphaproteobacteria</taxon>
        <taxon>Rhodobacterales</taxon>
        <taxon>Roseobacteraceae</taxon>
        <taxon>Salipiger</taxon>
    </lineage>
</organism>
<sequence length="28" mass="2660">MSALEGNWDVIGTGIGGGTVGRALAEAG</sequence>
<gene>
    <name evidence="1" type="ORF">R2601_14315</name>
</gene>
<accession>Q0FVH9</accession>
<reference evidence="1 2" key="1">
    <citation type="journal article" date="2010" name="J. Bacteriol.">
        <title>Genome sequences of Pelagibaca bermudensis HTCC2601T and Maritimibacter alkaliphilus HTCC2654T, the type strains of two marine Roseobacter genera.</title>
        <authorList>
            <person name="Thrash J.C."/>
            <person name="Cho J.C."/>
            <person name="Ferriera S."/>
            <person name="Johnson J."/>
            <person name="Vergin K.L."/>
            <person name="Giovannoni S.J."/>
        </authorList>
    </citation>
    <scope>NUCLEOTIDE SEQUENCE [LARGE SCALE GENOMIC DNA]</scope>
    <source>
        <strain evidence="2">DSM 26914 / JCM 13377 / KCTC 12554 / HTCC2601</strain>
    </source>
</reference>